<reference evidence="1 2" key="1">
    <citation type="journal article" date="2013" name="PLoS ONE">
        <title>Genomic and secretomic analyses reveal unique features of the lignocellulolytic enzyme system of Penicillium decumbens.</title>
        <authorList>
            <person name="Liu G."/>
            <person name="Zhang L."/>
            <person name="Wei X."/>
            <person name="Zou G."/>
            <person name="Qin Y."/>
            <person name="Ma L."/>
            <person name="Li J."/>
            <person name="Zheng H."/>
            <person name="Wang S."/>
            <person name="Wang C."/>
            <person name="Xun L."/>
            <person name="Zhao G.-P."/>
            <person name="Zhou Z."/>
            <person name="Qu Y."/>
        </authorList>
    </citation>
    <scope>NUCLEOTIDE SEQUENCE [LARGE SCALE GENOMIC DNA]</scope>
    <source>
        <strain evidence="2">114-2 / CGMCC 5302</strain>
    </source>
</reference>
<evidence type="ECO:0000313" key="2">
    <source>
        <dbReference type="Proteomes" id="UP000019376"/>
    </source>
</evidence>
<dbReference type="Proteomes" id="UP000019376">
    <property type="component" value="Unassembled WGS sequence"/>
</dbReference>
<organism evidence="1 2">
    <name type="scientific">Penicillium oxalicum (strain 114-2 / CGMCC 5302)</name>
    <name type="common">Penicillium decumbens</name>
    <dbReference type="NCBI Taxonomy" id="933388"/>
    <lineage>
        <taxon>Eukaryota</taxon>
        <taxon>Fungi</taxon>
        <taxon>Dikarya</taxon>
        <taxon>Ascomycota</taxon>
        <taxon>Pezizomycotina</taxon>
        <taxon>Eurotiomycetes</taxon>
        <taxon>Eurotiomycetidae</taxon>
        <taxon>Eurotiales</taxon>
        <taxon>Aspergillaceae</taxon>
        <taxon>Penicillium</taxon>
    </lineage>
</organism>
<dbReference type="HOGENOM" id="CLU_2671847_0_0_1"/>
<proteinExistence type="predicted"/>
<evidence type="ECO:0000313" key="1">
    <source>
        <dbReference type="EMBL" id="EPS34808.1"/>
    </source>
</evidence>
<protein>
    <submittedName>
        <fullName evidence="1">Uncharacterized protein</fullName>
    </submittedName>
</protein>
<keyword evidence="2" id="KW-1185">Reference proteome</keyword>
<gene>
    <name evidence="1" type="ORF">PDE_09772</name>
</gene>
<dbReference type="EMBL" id="KB644415">
    <property type="protein sequence ID" value="EPS34808.1"/>
    <property type="molecule type" value="Genomic_DNA"/>
</dbReference>
<name>S8B799_PENO1</name>
<sequence length="75" mass="8409">MSDAQVMKNEMQCILLRAFHVSLTGPCCVEERAGSVADVVESATPDGQHLGQREHEEKDKQEICVCPWTERTVFC</sequence>
<accession>S8B799</accession>
<dbReference type="AlphaFoldDB" id="S8B799"/>